<proteinExistence type="predicted"/>
<evidence type="ECO:0000313" key="1">
    <source>
        <dbReference type="EMBL" id="GFX91699.1"/>
    </source>
</evidence>
<sequence>MAIDRRLRKWRLRIQKQFCQLPLTIAHHQAICKNAEGIRPVTLQIGEKLISAMSLSLNRISITNVGSKGTHIHDIEGILFYLSMKNVVICNVISFNSPISLVVMRDICTARQNVNEIELSLRYPTTFGTEILQSA</sequence>
<gene>
    <name evidence="1" type="ORF">TNCV_3682851</name>
</gene>
<reference evidence="1" key="1">
    <citation type="submission" date="2020-08" db="EMBL/GenBank/DDBJ databases">
        <title>Multicomponent nature underlies the extraordinary mechanical properties of spider dragline silk.</title>
        <authorList>
            <person name="Kono N."/>
            <person name="Nakamura H."/>
            <person name="Mori M."/>
            <person name="Yoshida Y."/>
            <person name="Ohtoshi R."/>
            <person name="Malay A.D."/>
            <person name="Moran D.A.P."/>
            <person name="Tomita M."/>
            <person name="Numata K."/>
            <person name="Arakawa K."/>
        </authorList>
    </citation>
    <scope>NUCLEOTIDE SEQUENCE</scope>
</reference>
<protein>
    <submittedName>
        <fullName evidence="1">Uncharacterized protein</fullName>
    </submittedName>
</protein>
<evidence type="ECO:0000313" key="2">
    <source>
        <dbReference type="Proteomes" id="UP000887159"/>
    </source>
</evidence>
<name>A0A8X6RFQ3_TRICX</name>
<dbReference type="EMBL" id="BMAU01021135">
    <property type="protein sequence ID" value="GFX91699.1"/>
    <property type="molecule type" value="Genomic_DNA"/>
</dbReference>
<keyword evidence="2" id="KW-1185">Reference proteome</keyword>
<comment type="caution">
    <text evidence="1">The sequence shown here is derived from an EMBL/GenBank/DDBJ whole genome shotgun (WGS) entry which is preliminary data.</text>
</comment>
<accession>A0A8X6RFQ3</accession>
<organism evidence="1 2">
    <name type="scientific">Trichonephila clavipes</name>
    <name type="common">Golden silk orbweaver</name>
    <name type="synonym">Nephila clavipes</name>
    <dbReference type="NCBI Taxonomy" id="2585209"/>
    <lineage>
        <taxon>Eukaryota</taxon>
        <taxon>Metazoa</taxon>
        <taxon>Ecdysozoa</taxon>
        <taxon>Arthropoda</taxon>
        <taxon>Chelicerata</taxon>
        <taxon>Arachnida</taxon>
        <taxon>Araneae</taxon>
        <taxon>Araneomorphae</taxon>
        <taxon>Entelegynae</taxon>
        <taxon>Araneoidea</taxon>
        <taxon>Nephilidae</taxon>
        <taxon>Trichonephila</taxon>
    </lineage>
</organism>
<dbReference type="AlphaFoldDB" id="A0A8X6RFQ3"/>
<dbReference type="Proteomes" id="UP000887159">
    <property type="component" value="Unassembled WGS sequence"/>
</dbReference>